<feature type="compositionally biased region" description="Low complexity" evidence="41">
    <location>
        <begin position="462"/>
        <end position="475"/>
    </location>
</feature>
<evidence type="ECO:0000256" key="39">
    <source>
        <dbReference type="PROSITE-ProRule" id="PRU00192"/>
    </source>
</evidence>
<keyword evidence="25 40" id="KW-0067">ATP-binding</keyword>
<dbReference type="InterPro" id="IPR050198">
    <property type="entry name" value="Non-receptor_tyrosine_kinases"/>
</dbReference>
<evidence type="ECO:0000256" key="18">
    <source>
        <dbReference type="ARBA" id="ARBA00022583"/>
    </source>
</evidence>
<dbReference type="GO" id="GO:0005768">
    <property type="term" value="C:endosome"/>
    <property type="evidence" value="ECO:0007669"/>
    <property type="project" value="UniProtKB-SubCell"/>
</dbReference>
<comment type="catalytic activity">
    <reaction evidence="35">
        <text>L-seryl-[protein] + ATP = O-phospho-L-seryl-[protein] + ADP + H(+)</text>
        <dbReference type="Rhea" id="RHEA:17989"/>
        <dbReference type="Rhea" id="RHEA-COMP:9863"/>
        <dbReference type="Rhea" id="RHEA-COMP:11604"/>
        <dbReference type="ChEBI" id="CHEBI:15378"/>
        <dbReference type="ChEBI" id="CHEBI:29999"/>
        <dbReference type="ChEBI" id="CHEBI:30616"/>
        <dbReference type="ChEBI" id="CHEBI:83421"/>
        <dbReference type="ChEBI" id="CHEBI:456216"/>
        <dbReference type="EC" id="2.7.11.1"/>
    </reaction>
</comment>
<evidence type="ECO:0000256" key="1">
    <source>
        <dbReference type="ARBA" id="ARBA00001946"/>
    </source>
</evidence>
<feature type="transmembrane region" description="Helical" evidence="42">
    <location>
        <begin position="569"/>
        <end position="589"/>
    </location>
</feature>
<dbReference type="InterPro" id="IPR036028">
    <property type="entry name" value="SH3-like_dom_sf"/>
</dbReference>
<keyword evidence="16" id="KW-0723">Serine/threonine-protein kinase</keyword>
<dbReference type="GO" id="GO:0006897">
    <property type="term" value="P:endocytosis"/>
    <property type="evidence" value="ECO:0007669"/>
    <property type="project" value="UniProtKB-KW"/>
</dbReference>
<dbReference type="SUPFAM" id="SSF50044">
    <property type="entry name" value="SH3-domain"/>
    <property type="match status" value="1"/>
</dbReference>
<dbReference type="GeneTree" id="ENSGT00940000160853"/>
<dbReference type="PRINTS" id="PR00109">
    <property type="entry name" value="TYRKINASE"/>
</dbReference>
<evidence type="ECO:0000256" key="25">
    <source>
        <dbReference type="ARBA" id="ARBA00022840"/>
    </source>
</evidence>
<dbReference type="InterPro" id="IPR037085">
    <property type="entry name" value="Cdc42-bd-like_dom_sf"/>
</dbReference>
<dbReference type="InterPro" id="IPR020635">
    <property type="entry name" value="Tyr_kinase_cat_dom"/>
</dbReference>
<evidence type="ECO:0000256" key="42">
    <source>
        <dbReference type="SAM" id="Phobius"/>
    </source>
</evidence>
<evidence type="ECO:0000313" key="47">
    <source>
        <dbReference type="Proteomes" id="UP000694565"/>
    </source>
</evidence>
<evidence type="ECO:0000256" key="7">
    <source>
        <dbReference type="ARBA" id="ARBA00004514"/>
    </source>
</evidence>
<dbReference type="Ensembl" id="ENSCLMT00005023812.1">
    <property type="protein sequence ID" value="ENSCLMP00005022728.1"/>
    <property type="gene ID" value="ENSCLMG00005011281.1"/>
</dbReference>
<keyword evidence="42" id="KW-1133">Transmembrane helix</keyword>
<dbReference type="InterPro" id="IPR001452">
    <property type="entry name" value="SH3_domain"/>
</dbReference>
<dbReference type="GO" id="GO:0005829">
    <property type="term" value="C:cytosol"/>
    <property type="evidence" value="ECO:0007669"/>
    <property type="project" value="UniProtKB-SubCell"/>
</dbReference>
<keyword evidence="47" id="KW-1185">Reference proteome</keyword>
<keyword evidence="20" id="KW-0519">Myristate</keyword>
<evidence type="ECO:0000256" key="23">
    <source>
        <dbReference type="ARBA" id="ARBA00022753"/>
    </source>
</evidence>
<comment type="catalytic activity">
    <reaction evidence="34">
        <text>L-threonyl-[protein] + ATP = O-phospho-L-threonyl-[protein] + ADP + H(+)</text>
        <dbReference type="Rhea" id="RHEA:46608"/>
        <dbReference type="Rhea" id="RHEA-COMP:11060"/>
        <dbReference type="Rhea" id="RHEA-COMP:11605"/>
        <dbReference type="ChEBI" id="CHEBI:15378"/>
        <dbReference type="ChEBI" id="CHEBI:30013"/>
        <dbReference type="ChEBI" id="CHEBI:30616"/>
        <dbReference type="ChEBI" id="CHEBI:61977"/>
        <dbReference type="ChEBI" id="CHEBI:456216"/>
        <dbReference type="EC" id="2.7.11.1"/>
    </reaction>
</comment>
<feature type="compositionally biased region" description="Basic and acidic residues" evidence="41">
    <location>
        <begin position="441"/>
        <end position="461"/>
    </location>
</feature>
<evidence type="ECO:0000259" key="45">
    <source>
        <dbReference type="PROSITE" id="PS50105"/>
    </source>
</evidence>
<feature type="binding site" evidence="40">
    <location>
        <position position="142"/>
    </location>
    <ligand>
        <name>ATP</name>
        <dbReference type="ChEBI" id="CHEBI:30616"/>
    </ligand>
</feature>
<dbReference type="Pfam" id="PF09027">
    <property type="entry name" value="GTPase_binding"/>
    <property type="match status" value="1"/>
</dbReference>
<evidence type="ECO:0000259" key="44">
    <source>
        <dbReference type="PROSITE" id="PS50011"/>
    </source>
</evidence>
<dbReference type="GO" id="GO:0004715">
    <property type="term" value="F:non-membrane spanning protein tyrosine kinase activity"/>
    <property type="evidence" value="ECO:0007669"/>
    <property type="project" value="UniProtKB-EC"/>
</dbReference>
<evidence type="ECO:0000259" key="43">
    <source>
        <dbReference type="PROSITE" id="PS50002"/>
    </source>
</evidence>
<keyword evidence="14" id="KW-0488">Methylation</keyword>
<dbReference type="GO" id="GO:0046872">
    <property type="term" value="F:metal ion binding"/>
    <property type="evidence" value="ECO:0007669"/>
    <property type="project" value="UniProtKB-KW"/>
</dbReference>
<feature type="domain" description="SH3" evidence="43">
    <location>
        <begin position="364"/>
        <end position="423"/>
    </location>
</feature>
<evidence type="ECO:0000256" key="13">
    <source>
        <dbReference type="ARBA" id="ARBA00022475"/>
    </source>
</evidence>
<keyword evidence="18" id="KW-0254">Endocytosis</keyword>
<evidence type="ECO:0000256" key="34">
    <source>
        <dbReference type="ARBA" id="ARBA00047899"/>
    </source>
</evidence>
<dbReference type="InterPro" id="IPR011009">
    <property type="entry name" value="Kinase-like_dom_sf"/>
</dbReference>
<evidence type="ECO:0000256" key="38">
    <source>
        <dbReference type="ARBA" id="ARBA00077194"/>
    </source>
</evidence>
<evidence type="ECO:0000256" key="8">
    <source>
        <dbReference type="ARBA" id="ARBA00004536"/>
    </source>
</evidence>
<evidence type="ECO:0000256" key="35">
    <source>
        <dbReference type="ARBA" id="ARBA00048679"/>
    </source>
</evidence>
<evidence type="ECO:0000256" key="40">
    <source>
        <dbReference type="PROSITE-ProRule" id="PRU10141"/>
    </source>
</evidence>
<dbReference type="GO" id="GO:0030136">
    <property type="term" value="C:clathrin-coated vesicle"/>
    <property type="evidence" value="ECO:0007669"/>
    <property type="project" value="UniProtKB-SubCell"/>
</dbReference>
<evidence type="ECO:0000256" key="37">
    <source>
        <dbReference type="ARBA" id="ARBA00072244"/>
    </source>
</evidence>
<dbReference type="GO" id="GO:0005905">
    <property type="term" value="C:clathrin-coated pit"/>
    <property type="evidence" value="ECO:0007669"/>
    <property type="project" value="UniProtKB-SubCell"/>
</dbReference>
<dbReference type="Gene3D" id="3.30.200.20">
    <property type="entry name" value="Phosphorylase Kinase, domain 1"/>
    <property type="match status" value="1"/>
</dbReference>
<evidence type="ECO:0000256" key="19">
    <source>
        <dbReference type="ARBA" id="ARBA00022679"/>
    </source>
</evidence>
<dbReference type="FunFam" id="4.10.680.10:FF:000001">
    <property type="entry name" value="activated CDC42 kinase 1 isoform X1"/>
    <property type="match status" value="1"/>
</dbReference>
<feature type="compositionally biased region" description="Low complexity" evidence="41">
    <location>
        <begin position="487"/>
        <end position="504"/>
    </location>
</feature>
<dbReference type="GO" id="GO:0005912">
    <property type="term" value="C:adherens junction"/>
    <property type="evidence" value="ECO:0007669"/>
    <property type="project" value="UniProtKB-SubCell"/>
</dbReference>
<dbReference type="CDD" id="cd09539">
    <property type="entry name" value="SAM_TNK-like"/>
    <property type="match status" value="1"/>
</dbReference>
<name>A0A8C2Z6G4_CYCLU</name>
<feature type="region of interest" description="Disordered" evidence="41">
    <location>
        <begin position="438"/>
        <end position="504"/>
    </location>
</feature>
<dbReference type="SUPFAM" id="SSF56112">
    <property type="entry name" value="Protein kinase-like (PK-like)"/>
    <property type="match status" value="1"/>
</dbReference>
<evidence type="ECO:0000256" key="31">
    <source>
        <dbReference type="ARBA" id="ARBA00023176"/>
    </source>
</evidence>
<evidence type="ECO:0000256" key="36">
    <source>
        <dbReference type="ARBA" id="ARBA00060742"/>
    </source>
</evidence>
<evidence type="ECO:0000256" key="29">
    <source>
        <dbReference type="ARBA" id="ARBA00023136"/>
    </source>
</evidence>
<evidence type="ECO:0000256" key="22">
    <source>
        <dbReference type="ARBA" id="ARBA00022741"/>
    </source>
</evidence>
<dbReference type="AlphaFoldDB" id="A0A8C2Z6G4"/>
<evidence type="ECO:0000256" key="6">
    <source>
        <dbReference type="ARBA" id="ARBA00004236"/>
    </source>
</evidence>
<comment type="similarity">
    <text evidence="36">Belongs to the protein kinase superfamily. Tyr protein kinase family.</text>
</comment>
<keyword evidence="15" id="KW-0963">Cytoplasm</keyword>
<evidence type="ECO:0000256" key="41">
    <source>
        <dbReference type="SAM" id="MobiDB-lite"/>
    </source>
</evidence>
<dbReference type="SMART" id="SM00219">
    <property type="entry name" value="TyrKc"/>
    <property type="match status" value="1"/>
</dbReference>
<dbReference type="GO" id="GO:0004674">
    <property type="term" value="F:protein serine/threonine kinase activity"/>
    <property type="evidence" value="ECO:0007669"/>
    <property type="project" value="UniProtKB-KW"/>
</dbReference>
<accession>A0A8C2Z6G4</accession>
<keyword evidence="26" id="KW-0460">Magnesium</keyword>
<dbReference type="InterPro" id="IPR049587">
    <property type="entry name" value="TNK-like_SAM"/>
</dbReference>
<keyword evidence="19" id="KW-0808">Transferase</keyword>
<dbReference type="GO" id="GO:0005886">
    <property type="term" value="C:plasma membrane"/>
    <property type="evidence" value="ECO:0007669"/>
    <property type="project" value="UniProtKB-SubCell"/>
</dbReference>
<evidence type="ECO:0000256" key="32">
    <source>
        <dbReference type="ARBA" id="ARBA00023242"/>
    </source>
</evidence>
<feature type="compositionally biased region" description="Basic and acidic residues" evidence="41">
    <location>
        <begin position="477"/>
        <end position="486"/>
    </location>
</feature>
<keyword evidence="23" id="KW-0967">Endosome</keyword>
<evidence type="ECO:0000256" key="16">
    <source>
        <dbReference type="ARBA" id="ARBA00022527"/>
    </source>
</evidence>
<dbReference type="SMART" id="SM00326">
    <property type="entry name" value="SH3"/>
    <property type="match status" value="1"/>
</dbReference>
<keyword evidence="42" id="KW-0812">Transmembrane</keyword>
<keyword evidence="31" id="KW-0168">Coated pit</keyword>
<dbReference type="PANTHER" id="PTHR24418">
    <property type="entry name" value="TYROSINE-PROTEIN KINASE"/>
    <property type="match status" value="1"/>
</dbReference>
<dbReference type="FunFam" id="3.30.200.20:FF:000107">
    <property type="entry name" value="Putative activated CDC42 kinase 1"/>
    <property type="match status" value="1"/>
</dbReference>
<keyword evidence="28" id="KW-0965">Cell junction</keyword>
<evidence type="ECO:0000256" key="24">
    <source>
        <dbReference type="ARBA" id="ARBA00022777"/>
    </source>
</evidence>
<keyword evidence="12 39" id="KW-0728">SH3 domain</keyword>
<dbReference type="EC" id="2.7.11.1" evidence="11"/>
<dbReference type="InterPro" id="IPR015116">
    <property type="entry name" value="Cdc42-bd-like"/>
</dbReference>
<evidence type="ECO:0000256" key="26">
    <source>
        <dbReference type="ARBA" id="ARBA00022842"/>
    </source>
</evidence>
<evidence type="ECO:0000256" key="20">
    <source>
        <dbReference type="ARBA" id="ARBA00022707"/>
    </source>
</evidence>
<dbReference type="InterPro" id="IPR055175">
    <property type="entry name" value="ACK/TNK-like_SAM"/>
</dbReference>
<keyword evidence="22 40" id="KW-0547">Nucleotide-binding</keyword>
<evidence type="ECO:0000256" key="4">
    <source>
        <dbReference type="ARBA" id="ARBA00004177"/>
    </source>
</evidence>
<dbReference type="FunFam" id="1.10.510.10:FF:000080">
    <property type="entry name" value="Putative activated CDC42 kinase 1"/>
    <property type="match status" value="1"/>
</dbReference>
<evidence type="ECO:0000256" key="2">
    <source>
        <dbReference type="ARBA" id="ARBA00004123"/>
    </source>
</evidence>
<reference evidence="46" key="2">
    <citation type="submission" date="2025-09" db="UniProtKB">
        <authorList>
            <consortium name="Ensembl"/>
        </authorList>
    </citation>
    <scope>IDENTIFICATION</scope>
</reference>
<evidence type="ECO:0000256" key="12">
    <source>
        <dbReference type="ARBA" id="ARBA00022443"/>
    </source>
</evidence>
<dbReference type="Pfam" id="PF22931">
    <property type="entry name" value="SAM_TNK"/>
    <property type="match status" value="1"/>
</dbReference>
<dbReference type="GO" id="GO:0005524">
    <property type="term" value="F:ATP binding"/>
    <property type="evidence" value="ECO:0007669"/>
    <property type="project" value="UniProtKB-UniRule"/>
</dbReference>
<keyword evidence="30" id="KW-0829">Tyrosine-protein kinase</keyword>
<feature type="domain" description="Protein kinase" evidence="44">
    <location>
        <begin position="110"/>
        <end position="368"/>
    </location>
</feature>
<dbReference type="PROSITE" id="PS00109">
    <property type="entry name" value="PROTEIN_KINASE_TYR"/>
    <property type="match status" value="1"/>
</dbReference>
<dbReference type="Gene3D" id="1.10.510.10">
    <property type="entry name" value="Transferase(Phosphotransferase) domain 1"/>
    <property type="match status" value="1"/>
</dbReference>
<feature type="transmembrane region" description="Helical" evidence="42">
    <location>
        <begin position="207"/>
        <end position="226"/>
    </location>
</feature>
<keyword evidence="21" id="KW-0479">Metal-binding</keyword>
<organism evidence="46 47">
    <name type="scientific">Cyclopterus lumpus</name>
    <name type="common">Lumpsucker</name>
    <dbReference type="NCBI Taxonomy" id="8103"/>
    <lineage>
        <taxon>Eukaryota</taxon>
        <taxon>Metazoa</taxon>
        <taxon>Chordata</taxon>
        <taxon>Craniata</taxon>
        <taxon>Vertebrata</taxon>
        <taxon>Euteleostomi</taxon>
        <taxon>Actinopterygii</taxon>
        <taxon>Neopterygii</taxon>
        <taxon>Teleostei</taxon>
        <taxon>Neoteleostei</taxon>
        <taxon>Acanthomorphata</taxon>
        <taxon>Eupercaria</taxon>
        <taxon>Perciformes</taxon>
        <taxon>Cottioidei</taxon>
        <taxon>Cottales</taxon>
        <taxon>Cyclopteridae</taxon>
        <taxon>Cyclopterus</taxon>
    </lineage>
</organism>
<dbReference type="Pfam" id="PF07714">
    <property type="entry name" value="PK_Tyr_Ser-Thr"/>
    <property type="match status" value="1"/>
</dbReference>
<dbReference type="Pfam" id="PF14604">
    <property type="entry name" value="SH3_9"/>
    <property type="match status" value="1"/>
</dbReference>
<evidence type="ECO:0000313" key="46">
    <source>
        <dbReference type="Ensembl" id="ENSCLMP00005022728.1"/>
    </source>
</evidence>
<evidence type="ECO:0000256" key="14">
    <source>
        <dbReference type="ARBA" id="ARBA00022481"/>
    </source>
</evidence>
<reference evidence="46" key="1">
    <citation type="submission" date="2025-08" db="UniProtKB">
        <authorList>
            <consortium name="Ensembl"/>
        </authorList>
    </citation>
    <scope>IDENTIFICATION</scope>
</reference>
<keyword evidence="32" id="KW-0539">Nucleus</keyword>
<dbReference type="GO" id="GO:0030659">
    <property type="term" value="C:cytoplasmic vesicle membrane"/>
    <property type="evidence" value="ECO:0007669"/>
    <property type="project" value="UniProtKB-SubCell"/>
</dbReference>
<evidence type="ECO:0000256" key="15">
    <source>
        <dbReference type="ARBA" id="ARBA00022490"/>
    </source>
</evidence>
<dbReference type="Proteomes" id="UP000694565">
    <property type="component" value="Unplaced"/>
</dbReference>
<dbReference type="InterPro" id="IPR001245">
    <property type="entry name" value="Ser-Thr/Tyr_kinase_cat_dom"/>
</dbReference>
<dbReference type="InterPro" id="IPR017441">
    <property type="entry name" value="Protein_kinase_ATP_BS"/>
</dbReference>
<dbReference type="InterPro" id="IPR000719">
    <property type="entry name" value="Prot_kinase_dom"/>
</dbReference>
<evidence type="ECO:0000256" key="5">
    <source>
        <dbReference type="ARBA" id="ARBA00004180"/>
    </source>
</evidence>
<comment type="subcellular location">
    <subcellularLocation>
        <location evidence="8">Cell junction</location>
        <location evidence="8">Adherens junction</location>
    </subcellularLocation>
    <subcellularLocation>
        <location evidence="6">Cell membrane</location>
    </subcellularLocation>
    <subcellularLocation>
        <location evidence="7">Cytoplasm</location>
        <location evidence="7">Cytosol</location>
    </subcellularLocation>
    <subcellularLocation>
        <location evidence="5">Cytoplasmic vesicle membrane</location>
        <topology evidence="5">Peripheral membrane protein</topology>
        <orientation evidence="5">Cytoplasmic side</orientation>
    </subcellularLocation>
    <subcellularLocation>
        <location evidence="3">Cytoplasmic vesicle</location>
        <location evidence="3">Clathrin-coated vesicle</location>
    </subcellularLocation>
    <subcellularLocation>
        <location evidence="4">Endosome</location>
    </subcellularLocation>
    <subcellularLocation>
        <location evidence="9">Membrane</location>
        <location evidence="9">Clathrin-coated pit</location>
    </subcellularLocation>
    <subcellularLocation>
        <location evidence="2">Nucleus</location>
    </subcellularLocation>
</comment>
<evidence type="ECO:0000256" key="33">
    <source>
        <dbReference type="ARBA" id="ARBA00023329"/>
    </source>
</evidence>
<protein>
    <recommendedName>
        <fullName evidence="37">Activated CDC42 kinase 1</fullName>
        <ecNumber evidence="10">2.7.10.2</ecNumber>
        <ecNumber evidence="11">2.7.11.1</ecNumber>
    </recommendedName>
    <alternativeName>
        <fullName evidence="38">Tyrosine kinase non-receptor protein 2</fullName>
    </alternativeName>
</protein>
<dbReference type="InterPro" id="IPR008266">
    <property type="entry name" value="Tyr_kinase_AS"/>
</dbReference>
<dbReference type="GO" id="GO:0005634">
    <property type="term" value="C:nucleus"/>
    <property type="evidence" value="ECO:0007669"/>
    <property type="project" value="UniProtKB-SubCell"/>
</dbReference>
<sequence length="598" mass="67879">ADHATEWLLELLSDVQLQQYFLRIRDELNVTRLSHFDYVKNEDLEKIGMGRPGQRRLWEAVKRRRALYKRKSWMSKVRTRPLPQGASPGAAPASSEPGASLTCLIRESELQLLERLGDGTFGVVRRGEWTGPNGRVLSVAVKCLKAGVLDSDGLDDFIREVNAMHSLSHQNLIRLYGIVLTQPMKMVAELAPLGSLLDRLRKRQGHILISSLCTYAVQVACGMAYLEQRRFLHRDLAARNVLLSSNETVKIGDFGLMRALPTHTDQYVMEEGHKVPFPWCAPESLKSRTFSHSSDTWMFGVTLWEMFTHGEEPWLGLTGSQILHKVDVDAERLCQPADCPQDIYNVMLQCWSPKPEHRPTFIALRDFLLEALQDFEEDDKLQIKMNDVITIVEGRSHYWWRGQNRGTLRVGQFPRHVVTAVAGLSAHDISRPLKHSFIHTGHGDTDPHRSWGHADRIDRSTRTSSTDTQHTQHTHNTARDSTDTHNTHNTHTTQHETLQTHTTHTTHTQHICIWGTPWTPPTSSGCSRASPGRPNSPTAPRVNPSHTHTHTHTHSDATTRMYLNTNTKVLEYLFSIVLLCLTALVGFQMQVFHPFPVQ</sequence>
<keyword evidence="33" id="KW-0968">Cytoplasmic vesicle</keyword>
<evidence type="ECO:0000256" key="10">
    <source>
        <dbReference type="ARBA" id="ARBA00011903"/>
    </source>
</evidence>
<keyword evidence="24" id="KW-0418">Kinase</keyword>
<dbReference type="PROSITE" id="PS00107">
    <property type="entry name" value="PROTEIN_KINASE_ATP"/>
    <property type="match status" value="1"/>
</dbReference>
<dbReference type="PROSITE" id="PS50011">
    <property type="entry name" value="PROTEIN_KINASE_DOM"/>
    <property type="match status" value="1"/>
</dbReference>
<keyword evidence="20" id="KW-0449">Lipoprotein</keyword>
<dbReference type="PROSITE" id="PS50002">
    <property type="entry name" value="SH3"/>
    <property type="match status" value="1"/>
</dbReference>
<evidence type="ECO:0000256" key="3">
    <source>
        <dbReference type="ARBA" id="ARBA00004132"/>
    </source>
</evidence>
<evidence type="ECO:0000256" key="17">
    <source>
        <dbReference type="ARBA" id="ARBA00022553"/>
    </source>
</evidence>
<keyword evidence="13" id="KW-1003">Cell membrane</keyword>
<keyword evidence="17" id="KW-0597">Phosphoprotein</keyword>
<keyword evidence="29 42" id="KW-0472">Membrane</keyword>
<evidence type="ECO:0000256" key="9">
    <source>
        <dbReference type="ARBA" id="ARBA00004600"/>
    </source>
</evidence>
<evidence type="ECO:0000256" key="28">
    <source>
        <dbReference type="ARBA" id="ARBA00022949"/>
    </source>
</evidence>
<feature type="domain" description="SAM" evidence="45">
    <location>
        <begin position="1"/>
        <end position="56"/>
    </location>
</feature>
<feature type="compositionally biased region" description="Polar residues" evidence="41">
    <location>
        <begin position="523"/>
        <end position="538"/>
    </location>
</feature>
<comment type="cofactor">
    <cofactor evidence="1">
        <name>Mg(2+)</name>
        <dbReference type="ChEBI" id="CHEBI:18420"/>
    </cofactor>
</comment>
<dbReference type="PROSITE" id="PS50105">
    <property type="entry name" value="SAM_DOMAIN"/>
    <property type="match status" value="1"/>
</dbReference>
<evidence type="ECO:0000256" key="11">
    <source>
        <dbReference type="ARBA" id="ARBA00012513"/>
    </source>
</evidence>
<keyword evidence="27" id="KW-0832">Ubl conjugation</keyword>
<dbReference type="CDD" id="cd00174">
    <property type="entry name" value="SH3"/>
    <property type="match status" value="1"/>
</dbReference>
<evidence type="ECO:0000256" key="21">
    <source>
        <dbReference type="ARBA" id="ARBA00022723"/>
    </source>
</evidence>
<dbReference type="InterPro" id="IPR001660">
    <property type="entry name" value="SAM"/>
</dbReference>
<feature type="region of interest" description="Disordered" evidence="41">
    <location>
        <begin position="523"/>
        <end position="557"/>
    </location>
</feature>
<dbReference type="Gene3D" id="4.10.680.10">
    <property type="entry name" value="Cdc42-like binding domain"/>
    <property type="match status" value="1"/>
</dbReference>
<evidence type="ECO:0000256" key="30">
    <source>
        <dbReference type="ARBA" id="ARBA00023137"/>
    </source>
</evidence>
<dbReference type="CDD" id="cd05040">
    <property type="entry name" value="PTKc_Ack_like"/>
    <property type="match status" value="1"/>
</dbReference>
<evidence type="ECO:0000256" key="27">
    <source>
        <dbReference type="ARBA" id="ARBA00022843"/>
    </source>
</evidence>
<proteinExistence type="inferred from homology"/>
<dbReference type="EC" id="2.7.10.2" evidence="10"/>